<dbReference type="Proteomes" id="UP000001593">
    <property type="component" value="Unassembled WGS sequence"/>
</dbReference>
<sequence>MGVIAWYEINKDYIAAELCENKDKPELQCAGKCYLKKQIDKVEESGDTEDKNTPTKNKKTELPDKFSDKYETPNVWAVAIVGISTSKRLRCMQCLYWRAELG</sequence>
<dbReference type="HOGENOM" id="CLU_2298764_0_0_1"/>
<evidence type="ECO:0000313" key="2">
    <source>
        <dbReference type="EMBL" id="EDO25943.1"/>
    </source>
</evidence>
<protein>
    <submittedName>
        <fullName evidence="2">Uncharacterized protein</fullName>
    </submittedName>
</protein>
<keyword evidence="3" id="KW-1185">Reference proteome</keyword>
<feature type="non-terminal residue" evidence="2">
    <location>
        <position position="102"/>
    </location>
</feature>
<name>A7TDA9_NEMVE</name>
<dbReference type="EMBL" id="DS477530">
    <property type="protein sequence ID" value="EDO25943.1"/>
    <property type="molecule type" value="Genomic_DNA"/>
</dbReference>
<evidence type="ECO:0000256" key="1">
    <source>
        <dbReference type="SAM" id="MobiDB-lite"/>
    </source>
</evidence>
<organism evidence="2 3">
    <name type="scientific">Nematostella vectensis</name>
    <name type="common">Starlet sea anemone</name>
    <dbReference type="NCBI Taxonomy" id="45351"/>
    <lineage>
        <taxon>Eukaryota</taxon>
        <taxon>Metazoa</taxon>
        <taxon>Cnidaria</taxon>
        <taxon>Anthozoa</taxon>
        <taxon>Hexacorallia</taxon>
        <taxon>Actiniaria</taxon>
        <taxon>Edwardsiidae</taxon>
        <taxon>Nematostella</taxon>
    </lineage>
</organism>
<feature type="region of interest" description="Disordered" evidence="1">
    <location>
        <begin position="42"/>
        <end position="64"/>
    </location>
</feature>
<gene>
    <name evidence="2" type="ORF">NEMVEDRAFT_v1g225567</name>
</gene>
<dbReference type="AlphaFoldDB" id="A7TDA9"/>
<reference evidence="2 3" key="1">
    <citation type="journal article" date="2007" name="Science">
        <title>Sea anemone genome reveals ancestral eumetazoan gene repertoire and genomic organization.</title>
        <authorList>
            <person name="Putnam N.H."/>
            <person name="Srivastava M."/>
            <person name="Hellsten U."/>
            <person name="Dirks B."/>
            <person name="Chapman J."/>
            <person name="Salamov A."/>
            <person name="Terry A."/>
            <person name="Shapiro H."/>
            <person name="Lindquist E."/>
            <person name="Kapitonov V.V."/>
            <person name="Jurka J."/>
            <person name="Genikhovich G."/>
            <person name="Grigoriev I.V."/>
            <person name="Lucas S.M."/>
            <person name="Steele R.E."/>
            <person name="Finnerty J.R."/>
            <person name="Technau U."/>
            <person name="Martindale M.Q."/>
            <person name="Rokhsar D.S."/>
        </authorList>
    </citation>
    <scope>NUCLEOTIDE SEQUENCE [LARGE SCALE GENOMIC DNA]</scope>
    <source>
        <strain evidence="3">CH2 X CH6</strain>
    </source>
</reference>
<evidence type="ECO:0000313" key="3">
    <source>
        <dbReference type="Proteomes" id="UP000001593"/>
    </source>
</evidence>
<proteinExistence type="predicted"/>
<dbReference type="InParanoid" id="A7TDA9"/>
<accession>A7TDA9</accession>